<sequence length="2489" mass="275204">MGITRSIATVDGKIEHDCTPSQLEVIEAAGSDLEQSVICWELPRDMVANYDVLNLTWKLLASHHAALRTSIRYRNRDESKIYQNHILPGTGDVLLGRLDELPPLEAPPCLAIHGASISLSLILYIHPALLDGTSVKTLIRDFWQILRGDINLRVRPFSSYLLDVNSKDSDSAMTYWRKSMPVPSQTFLHGFTAERDGQFRYTTASNSQLERRELSRLAEETGCPESTIIYAALGLSLWYHGNVGSDGQLVIAVKGRDSSLIASDCLVEKIDQEYPLVTSIDPSCTVRELLRSTQAADTEASAMAWIGTHGIRQATTGEYPNIKISIDHGSQWDLSSSTKDDHDIAIHVSLQEHISIKARHDNRIPSQSIKVILDHFSTALSSMVANPHERLDRIEVISASEKRLIMSVGEAKSRSVADLVHRLVEHQVRLTPRSPAVQFENEEALTFRELDARANRLARILVRKSLPFVPLCMDRSINMILLMYAILKSGSAYVVLDPAVPIERNQFIITDVGSPIVIVDRGNAGRFLREWVIEDLIEHSIVESDEPLSLRTSPKDPVYVIYTSGSTGKPKGALHIHESATSGLAAFPFLPNLRQLFFHNPIFSAAQRSIWSTLKQGGCLCIASKENLTVHINRTINLMEVNVIDVTPSTALLIQPGTVPTLRRMTVAGELINPALVPAWVNELELLNAYGLTENTQVNWRQQLTLDKNPQNIGRPTDTTTSYVLIPGTTRLAPLLVPGELCLGGHQLAIKYLNRPEKTDEVFISNPFGSGRLYRTGDLVLAQPDGSIEMIGRIDFQAKIDGQRVEPGDSNSILQAHPDVYTSAVVSAQVGHRKALVAVVVPKVRSSWPRLHTELRELLGQKLPNYMVPSFWLPITDLPLNVNGKVDIPQLTKSVEKMGRAHLLGAANRFAAEAEPGSELNSAAIKTATTSPQINGTSQMTAVALKLRDIWAEVLMLEPSYISPQDLFQSLGGSSLDAVRVISKCLQSQMKLTVADLLIMPLSKLAKMVQDVHQTNGLHPEQVIVSLPRNAPIEPEEVLDVFPASPIQEAFLADTLRGNTYYIYRRYYRLNGRSSEQVQHALQQLLPSHPVLNSTFITDKRTFLQVILKKPCLSWQEETTTSLGQYSSRSKHVFEFGHSHVHFTHLQDDVLAITIHHALFDHWSNGFLVDDVEAVLRGKVSIARPSARPLVAHIMSQDTAATKTYWQQNFAASPKTLLDRNGSDFVAVFAKAVQGVGDFAKTHRISAGALVFAAWSVVLSLYTKQTDVMFGAMLSGRDSPVPGVLEVAEPTVTTVPFQVKLRTETAAVEFAKQIQEQVWVSSVQGRIGLRRILQYTGISSDDFDTLVNVFIKPEGRKIDHERILQPIPPFEPNFVEQTMLEGGLSDDGLHLRLLSRLPHDLGTTILDKVCFVLETMLIDANVDVMHLRDLAKASDLRPTQTIAPDAPALLAHSLFARMAERHPEKAALVDISGGMTYREFDIASSNFGKVLVGHGIRRGNIVPLLLTKSISTLVAIFGILKVGAAFTPLDPKNSKERNTFVIQDVDAKLLISDGANRHLLSGMDIEIVNMDTAMVASTDVSDAAVGRDLPGPTPEDMAYTIYTSGSTGTPKGVKVSHEAVAASTEGMIEACNVNDKWRALWFLNYVFDASYFDVFTILSTGGTLCIAAQDDLINDLANHIKLFDVQQLMITPTVAKLITPGDAPSLNTLLVCGEPITPHVTEVWASHLDVYNGYGPTEATILMTVARVQPGSNLKSIGRPMKHVTALILSPDGTKQLPIGEIGELCVAGKQVCMGYHKRPDITARSFQELEDGSVVYRTGDLARILANGEIECFGRLDNQVKLNGYRIELGEIENTLYREASEILEACVALVRTGSNEKKQLAVVYVPRSNKTAQAISFLDSATSIDPQILASRLGSLPQYMVPRLFVPVSTMPLLASGKIDRRRIATMLAEADDGQLAAYMALLGSDDAEVTANSSPHEETLRELWAALFDVGADALNPTTSFYQLGGDSITAIQLSATLRKADMIASVDDILANPILRNQAHRIRRGKALVSENVSFTPSVADLHRLAAAGVAEDMIEDMYPCAPGQAEFLTQGQKNEQFWQLMTVRRLPPGFDVDRWVELTRELTRVNQILRSMYVKSDKSQWLQVVLKDPVVDVQYFHSKDETTSSDAIKTQWDGLFQLGRPFVRYLVIVNKDKSMDLVIKLDHAMYDGTLLRIFDEQFCALRDGQALPQIVEFRDFLRHCRQADRQAMLTFWKDMLQDSKFDYPSQLSNPHATGVTSLKIDLPVQAYASSTATTPGTVFQAAYTILLSDLSASSDVLYDYLLTGRNVDMDNPQTINGTCANFLPFRVVVDKNMPVAELLRKTQSLFWKVTENGLVSLGDIHDAMGADRDEAGAKTLFLYQPFEPATGPQDPMRWIVMAMSRVTMHVNYALMLEVFKDVKGNRLKLQFDERVWSKEEAGGIVRRYEEILGRMVVVGGAGVVGECL</sequence>
<dbReference type="InterPro" id="IPR042099">
    <property type="entry name" value="ANL_N_sf"/>
</dbReference>
<name>A0A6A6G0X3_9PEZI</name>
<dbReference type="EMBL" id="ML992517">
    <property type="protein sequence ID" value="KAF2219372.1"/>
    <property type="molecule type" value="Genomic_DNA"/>
</dbReference>
<dbReference type="SUPFAM" id="SSF47336">
    <property type="entry name" value="ACP-like"/>
    <property type="match status" value="2"/>
</dbReference>
<keyword evidence="3" id="KW-0436">Ligase</keyword>
<dbReference type="Gene3D" id="1.10.1200.10">
    <property type="entry name" value="ACP-like"/>
    <property type="match status" value="2"/>
</dbReference>
<dbReference type="CDD" id="cd05918">
    <property type="entry name" value="A_NRPS_SidN3_like"/>
    <property type="match status" value="2"/>
</dbReference>
<dbReference type="InterPro" id="IPR045851">
    <property type="entry name" value="AMP-bd_C_sf"/>
</dbReference>
<dbReference type="Gene3D" id="3.30.559.30">
    <property type="entry name" value="Nonribosomal peptide synthetase, condensation domain"/>
    <property type="match status" value="3"/>
</dbReference>
<proteinExistence type="predicted"/>
<dbReference type="PROSITE" id="PS00455">
    <property type="entry name" value="AMP_BINDING"/>
    <property type="match status" value="1"/>
</dbReference>
<evidence type="ECO:0000259" key="4">
    <source>
        <dbReference type="PROSITE" id="PS50075"/>
    </source>
</evidence>
<dbReference type="OrthoDB" id="416786at2759"/>
<reference evidence="6" key="1">
    <citation type="journal article" date="2020" name="Stud. Mycol.">
        <title>101 Dothideomycetes genomes: A test case for predicting lifestyles and emergence of pathogens.</title>
        <authorList>
            <person name="Haridas S."/>
            <person name="Albert R."/>
            <person name="Binder M."/>
            <person name="Bloem J."/>
            <person name="LaButti K."/>
            <person name="Salamov A."/>
            <person name="Andreopoulos B."/>
            <person name="Baker S."/>
            <person name="Barry K."/>
            <person name="Bills G."/>
            <person name="Bluhm B."/>
            <person name="Cannon C."/>
            <person name="Castanera R."/>
            <person name="Culley D."/>
            <person name="Daum C."/>
            <person name="Ezra D."/>
            <person name="Gonzalez J."/>
            <person name="Henrissat B."/>
            <person name="Kuo A."/>
            <person name="Liang C."/>
            <person name="Lipzen A."/>
            <person name="Lutzoni F."/>
            <person name="Magnuson J."/>
            <person name="Mondo S."/>
            <person name="Nolan M."/>
            <person name="Ohm R."/>
            <person name="Pangilinan J."/>
            <person name="Park H.-J."/>
            <person name="Ramirez L."/>
            <person name="Alfaro M."/>
            <person name="Sun H."/>
            <person name="Tritt A."/>
            <person name="Yoshinaga Y."/>
            <person name="Zwiers L.-H."/>
            <person name="Turgeon B."/>
            <person name="Goodwin S."/>
            <person name="Spatafora J."/>
            <person name="Crous P."/>
            <person name="Grigoriev I."/>
        </authorList>
    </citation>
    <scope>NUCLEOTIDE SEQUENCE [LARGE SCALE GENOMIC DNA]</scope>
    <source>
        <strain evidence="6">CECT 20119</strain>
    </source>
</reference>
<dbReference type="GO" id="GO:0043041">
    <property type="term" value="P:amino acid activation for nonribosomal peptide biosynthetic process"/>
    <property type="evidence" value="ECO:0007669"/>
    <property type="project" value="TreeGrafter"/>
</dbReference>
<accession>A0A6A6G0X3</accession>
<keyword evidence="2" id="KW-0597">Phosphoprotein</keyword>
<protein>
    <recommendedName>
        <fullName evidence="4">Carrier domain-containing protein</fullName>
    </recommendedName>
</protein>
<dbReference type="Pfam" id="PF00550">
    <property type="entry name" value="PP-binding"/>
    <property type="match status" value="2"/>
</dbReference>
<dbReference type="SUPFAM" id="SSF56801">
    <property type="entry name" value="Acetyl-CoA synthetase-like"/>
    <property type="match status" value="2"/>
</dbReference>
<dbReference type="InterPro" id="IPR036736">
    <property type="entry name" value="ACP-like_sf"/>
</dbReference>
<dbReference type="GO" id="GO:0005737">
    <property type="term" value="C:cytoplasm"/>
    <property type="evidence" value="ECO:0007669"/>
    <property type="project" value="TreeGrafter"/>
</dbReference>
<evidence type="ECO:0000256" key="2">
    <source>
        <dbReference type="ARBA" id="ARBA00022553"/>
    </source>
</evidence>
<dbReference type="PANTHER" id="PTHR45527:SF1">
    <property type="entry name" value="FATTY ACID SYNTHASE"/>
    <property type="match status" value="1"/>
</dbReference>
<organism evidence="5 6">
    <name type="scientific">Elsinoe ampelina</name>
    <dbReference type="NCBI Taxonomy" id="302913"/>
    <lineage>
        <taxon>Eukaryota</taxon>
        <taxon>Fungi</taxon>
        <taxon>Dikarya</taxon>
        <taxon>Ascomycota</taxon>
        <taxon>Pezizomycotina</taxon>
        <taxon>Dothideomycetes</taxon>
        <taxon>Dothideomycetidae</taxon>
        <taxon>Myriangiales</taxon>
        <taxon>Elsinoaceae</taxon>
        <taxon>Elsinoe</taxon>
    </lineage>
</organism>
<dbReference type="SUPFAM" id="SSF52777">
    <property type="entry name" value="CoA-dependent acyltransferases"/>
    <property type="match status" value="6"/>
</dbReference>
<dbReference type="Gene3D" id="3.40.50.12780">
    <property type="entry name" value="N-terminal domain of ligase-like"/>
    <property type="match status" value="2"/>
</dbReference>
<dbReference type="InterPro" id="IPR020845">
    <property type="entry name" value="AMP-binding_CS"/>
</dbReference>
<dbReference type="Pfam" id="PF00501">
    <property type="entry name" value="AMP-binding"/>
    <property type="match status" value="2"/>
</dbReference>
<evidence type="ECO:0000256" key="3">
    <source>
        <dbReference type="ARBA" id="ARBA00022598"/>
    </source>
</evidence>
<dbReference type="PROSITE" id="PS50075">
    <property type="entry name" value="CARRIER"/>
    <property type="match status" value="2"/>
</dbReference>
<dbReference type="Pfam" id="PF00668">
    <property type="entry name" value="Condensation"/>
    <property type="match status" value="2"/>
</dbReference>
<dbReference type="InterPro" id="IPR006162">
    <property type="entry name" value="Ppantetheine_attach_site"/>
</dbReference>
<dbReference type="PANTHER" id="PTHR45527">
    <property type="entry name" value="NONRIBOSOMAL PEPTIDE SYNTHETASE"/>
    <property type="match status" value="1"/>
</dbReference>
<dbReference type="GO" id="GO:0016874">
    <property type="term" value="F:ligase activity"/>
    <property type="evidence" value="ECO:0007669"/>
    <property type="project" value="UniProtKB-KW"/>
</dbReference>
<dbReference type="Gene3D" id="3.30.559.10">
    <property type="entry name" value="Chloramphenicol acetyltransferase-like domain"/>
    <property type="match status" value="2"/>
</dbReference>
<gene>
    <name evidence="5" type="ORF">BDZ85DRAFT_206290</name>
</gene>
<dbReference type="NCBIfam" id="TIGR01733">
    <property type="entry name" value="AA-adenyl-dom"/>
    <property type="match status" value="1"/>
</dbReference>
<dbReference type="GO" id="GO:0044550">
    <property type="term" value="P:secondary metabolite biosynthetic process"/>
    <property type="evidence" value="ECO:0007669"/>
    <property type="project" value="TreeGrafter"/>
</dbReference>
<feature type="domain" description="Carrier" evidence="4">
    <location>
        <begin position="938"/>
        <end position="1016"/>
    </location>
</feature>
<evidence type="ECO:0000256" key="1">
    <source>
        <dbReference type="ARBA" id="ARBA00022450"/>
    </source>
</evidence>
<dbReference type="InterPro" id="IPR010071">
    <property type="entry name" value="AA_adenyl_dom"/>
</dbReference>
<dbReference type="Proteomes" id="UP000799538">
    <property type="component" value="Unassembled WGS sequence"/>
</dbReference>
<dbReference type="InterPro" id="IPR000873">
    <property type="entry name" value="AMP-dep_synth/lig_dom"/>
</dbReference>
<dbReference type="InterPro" id="IPR023213">
    <property type="entry name" value="CAT-like_dom_sf"/>
</dbReference>
<dbReference type="Gene3D" id="3.30.300.30">
    <property type="match status" value="2"/>
</dbReference>
<keyword evidence="6" id="KW-1185">Reference proteome</keyword>
<dbReference type="PROSITE" id="PS00012">
    <property type="entry name" value="PHOSPHOPANTETHEINE"/>
    <property type="match status" value="1"/>
</dbReference>
<evidence type="ECO:0000313" key="6">
    <source>
        <dbReference type="Proteomes" id="UP000799538"/>
    </source>
</evidence>
<dbReference type="GO" id="GO:0031177">
    <property type="term" value="F:phosphopantetheine binding"/>
    <property type="evidence" value="ECO:0007669"/>
    <property type="project" value="TreeGrafter"/>
</dbReference>
<dbReference type="InterPro" id="IPR009081">
    <property type="entry name" value="PP-bd_ACP"/>
</dbReference>
<dbReference type="Pfam" id="PF13193">
    <property type="entry name" value="AMP-binding_C"/>
    <property type="match status" value="1"/>
</dbReference>
<feature type="domain" description="Carrier" evidence="4">
    <location>
        <begin position="1974"/>
        <end position="2050"/>
    </location>
</feature>
<keyword evidence="1" id="KW-0596">Phosphopantetheine</keyword>
<evidence type="ECO:0000313" key="5">
    <source>
        <dbReference type="EMBL" id="KAF2219372.1"/>
    </source>
</evidence>
<dbReference type="InterPro" id="IPR025110">
    <property type="entry name" value="AMP-bd_C"/>
</dbReference>
<dbReference type="InterPro" id="IPR001242">
    <property type="entry name" value="Condensation_dom"/>
</dbReference>
<dbReference type="FunFam" id="3.30.300.30:FF:000015">
    <property type="entry name" value="Nonribosomal peptide synthase SidD"/>
    <property type="match status" value="2"/>
</dbReference>